<gene>
    <name evidence="6" type="primary">ga21846</name>
    <name evidence="6" type="ORF">PR202_ga21846</name>
</gene>
<evidence type="ECO:0000259" key="4">
    <source>
        <dbReference type="PROSITE" id="PS50867"/>
    </source>
</evidence>
<dbReference type="SMART" id="SM00466">
    <property type="entry name" value="SRA"/>
    <property type="match status" value="1"/>
</dbReference>
<dbReference type="InterPro" id="IPR003105">
    <property type="entry name" value="SRA_YDG"/>
</dbReference>
<dbReference type="InterPro" id="IPR046341">
    <property type="entry name" value="SET_dom_sf"/>
</dbReference>
<feature type="domain" description="Pre-SET" evidence="4">
    <location>
        <begin position="405"/>
        <end position="463"/>
    </location>
</feature>
<dbReference type="Proteomes" id="UP001054889">
    <property type="component" value="Unassembled WGS sequence"/>
</dbReference>
<dbReference type="GO" id="GO:0009507">
    <property type="term" value="C:chloroplast"/>
    <property type="evidence" value="ECO:0007669"/>
    <property type="project" value="TreeGrafter"/>
</dbReference>
<dbReference type="GO" id="GO:0033354">
    <property type="term" value="P:chlorophyll cycle"/>
    <property type="evidence" value="ECO:0007669"/>
    <property type="project" value="TreeGrafter"/>
</dbReference>
<dbReference type="GO" id="GO:0008270">
    <property type="term" value="F:zinc ion binding"/>
    <property type="evidence" value="ECO:0007669"/>
    <property type="project" value="InterPro"/>
</dbReference>
<accession>A0AAV5D237</accession>
<evidence type="ECO:0000256" key="3">
    <source>
        <dbReference type="SAM" id="MobiDB-lite"/>
    </source>
</evidence>
<dbReference type="GO" id="GO:0042054">
    <property type="term" value="F:histone methyltransferase activity"/>
    <property type="evidence" value="ECO:0007669"/>
    <property type="project" value="InterPro"/>
</dbReference>
<feature type="compositionally biased region" description="Pro residues" evidence="3">
    <location>
        <begin position="84"/>
        <end position="94"/>
    </location>
</feature>
<keyword evidence="1 2" id="KW-0539">Nucleus</keyword>
<evidence type="ECO:0000256" key="1">
    <source>
        <dbReference type="ARBA" id="ARBA00023242"/>
    </source>
</evidence>
<evidence type="ECO:0000259" key="5">
    <source>
        <dbReference type="PROSITE" id="PS51015"/>
    </source>
</evidence>
<dbReference type="PROSITE" id="PS51015">
    <property type="entry name" value="YDG"/>
    <property type="match status" value="1"/>
</dbReference>
<name>A0AAV5D237_ELECO</name>
<feature type="compositionally biased region" description="Basic residues" evidence="3">
    <location>
        <begin position="239"/>
        <end position="248"/>
    </location>
</feature>
<feature type="compositionally biased region" description="Basic and acidic residues" evidence="3">
    <location>
        <begin position="543"/>
        <end position="560"/>
    </location>
</feature>
<dbReference type="InterPro" id="IPR045220">
    <property type="entry name" value="FRHB/FDHB/HCAR-like"/>
</dbReference>
<dbReference type="PROSITE" id="PS50867">
    <property type="entry name" value="PRE_SET"/>
    <property type="match status" value="1"/>
</dbReference>
<evidence type="ECO:0000256" key="2">
    <source>
        <dbReference type="PROSITE-ProRule" id="PRU00358"/>
    </source>
</evidence>
<comment type="caution">
    <text evidence="6">The sequence shown here is derived from an EMBL/GenBank/DDBJ whole genome shotgun (WGS) entry which is preliminary data.</text>
</comment>
<dbReference type="InterPro" id="IPR036987">
    <property type="entry name" value="SRA-YDG_sf"/>
</dbReference>
<feature type="region of interest" description="Disordered" evidence="3">
    <location>
        <begin position="239"/>
        <end position="262"/>
    </location>
</feature>
<dbReference type="AlphaFoldDB" id="A0AAV5D237"/>
<dbReference type="SMART" id="SM00468">
    <property type="entry name" value="PreSET"/>
    <property type="match status" value="1"/>
</dbReference>
<dbReference type="Pfam" id="PF05033">
    <property type="entry name" value="Pre-SET"/>
    <property type="match status" value="1"/>
</dbReference>
<reference evidence="6" key="1">
    <citation type="journal article" date="2018" name="DNA Res.">
        <title>Multiple hybrid de novo genome assembly of finger millet, an orphan allotetraploid crop.</title>
        <authorList>
            <person name="Hatakeyama M."/>
            <person name="Aluri S."/>
            <person name="Balachadran M.T."/>
            <person name="Sivarajan S.R."/>
            <person name="Patrignani A."/>
            <person name="Gruter S."/>
            <person name="Poveda L."/>
            <person name="Shimizu-Inatsugi R."/>
            <person name="Baeten J."/>
            <person name="Francoijs K.J."/>
            <person name="Nataraja K.N."/>
            <person name="Reddy Y.A.N."/>
            <person name="Phadnis S."/>
            <person name="Ravikumar R.L."/>
            <person name="Schlapbach R."/>
            <person name="Sreeman S.M."/>
            <person name="Shimizu K.K."/>
        </authorList>
    </citation>
    <scope>NUCLEOTIDE SEQUENCE</scope>
</reference>
<dbReference type="EMBL" id="BQKI01000010">
    <property type="protein sequence ID" value="GJN04305.1"/>
    <property type="molecule type" value="Genomic_DNA"/>
</dbReference>
<dbReference type="GO" id="GO:0005634">
    <property type="term" value="C:nucleus"/>
    <property type="evidence" value="ECO:0007669"/>
    <property type="project" value="UniProtKB-SubCell"/>
</dbReference>
<keyword evidence="7" id="KW-1185">Reference proteome</keyword>
<comment type="subcellular location">
    <subcellularLocation>
        <location evidence="2">Nucleus</location>
    </subcellularLocation>
</comment>
<evidence type="ECO:0000313" key="7">
    <source>
        <dbReference type="Proteomes" id="UP001054889"/>
    </source>
</evidence>
<dbReference type="Gene3D" id="2.30.280.10">
    <property type="entry name" value="SRA-YDG"/>
    <property type="match status" value="1"/>
</dbReference>
<protein>
    <submittedName>
        <fullName evidence="6">Uncharacterized protein</fullName>
    </submittedName>
</protein>
<dbReference type="PANTHER" id="PTHR31332">
    <property type="entry name" value="7-HYDROXYMETHYL CHLOROPHYLL A REDUCTASE, CHLOROPLASTIC"/>
    <property type="match status" value="1"/>
</dbReference>
<proteinExistence type="predicted"/>
<sequence length="838" mass="92650">MASSSHPPPPPPHFLITPKPDPDGPLLPPNPQSLALTPELCDIPAPGAGTLPRRRPGLRPPPHRIAAPSPSPRRPAPYLHRRAPPPPPPLPQPGSSPKSPSAKKRARPASEMVRATNLSLADHLHFRSLVRRARLTFEALRGIYLRQQPSAGIRNRADLRASSKMLSDGRWLHREHRIVGHIPGVLVGDAFFYRAELCVVGLHTAPQAGIGYIPASIVGEGPPRRHQHRLLRRLPRRRGHRRRPHLHRAAAAVSATASTTTPTRHSSAANLALHNSFQYGVEVRVIRGHTSDTNRKVYVYDGLYRVVGSTFGPGKSGRDVCKFKLVRLPGQDDLGSKTWTSAKLLKDAIDAKMPPPSYISLDMSGGKEPVCVPVSNQVDDDRSPLDFEYTVCPEFPLLALVKRKRACHCVAGCGLSCRCDRKNAGGSPYNEDGTLNMGRPVVYECGALCGCPMTCVNRVTQRGMKHRLEVFRSTETEWGVRTLDLIQPGYNPFVVAFAAVVIAKHMVSGNVLNRLLRCGCIEQSSEVIETFLLAKEKGKWDGDAKRKLKADKPPREDWRQKSKPVPPGAVYPAKDHCSRCGLCDTYYVAHVKTACAFLGDGMSCVEDLEPVVHGRGRKESMDEMYFGVYDQLLYARKIQPVEVDNGTREGLDKFLKAASSEPETVLHYEFMQDYKVHLKHLDGHTEEVPYFCLPANDLVDVIAPSCYRNERGREMLSLVKGLLESTPTVSSGARQPFVMETVKADDAAKLGKGPSKPAPRLVGNILAFLLNLVGPKGLEFARYSLDYHTIRNYLHVRRAWGKQRAEQHMPGYAKKIVEAYDGEGRINSMLQDSSTSGD</sequence>
<feature type="domain" description="YDG" evidence="5">
    <location>
        <begin position="180"/>
        <end position="327"/>
    </location>
</feature>
<feature type="compositionally biased region" description="Low complexity" evidence="3">
    <location>
        <begin position="249"/>
        <end position="262"/>
    </location>
</feature>
<organism evidence="6 7">
    <name type="scientific">Eleusine coracana subsp. coracana</name>
    <dbReference type="NCBI Taxonomy" id="191504"/>
    <lineage>
        <taxon>Eukaryota</taxon>
        <taxon>Viridiplantae</taxon>
        <taxon>Streptophyta</taxon>
        <taxon>Embryophyta</taxon>
        <taxon>Tracheophyta</taxon>
        <taxon>Spermatophyta</taxon>
        <taxon>Magnoliopsida</taxon>
        <taxon>Liliopsida</taxon>
        <taxon>Poales</taxon>
        <taxon>Poaceae</taxon>
        <taxon>PACMAD clade</taxon>
        <taxon>Chloridoideae</taxon>
        <taxon>Cynodonteae</taxon>
        <taxon>Eleusininae</taxon>
        <taxon>Eleusine</taxon>
    </lineage>
</organism>
<dbReference type="PANTHER" id="PTHR31332:SF0">
    <property type="entry name" value="7-HYDROXYMETHYL CHLOROPHYLL A REDUCTASE, CHLOROPLASTIC"/>
    <property type="match status" value="1"/>
</dbReference>
<dbReference type="InterPro" id="IPR007728">
    <property type="entry name" value="Pre-SET_dom"/>
</dbReference>
<dbReference type="GO" id="GO:0090415">
    <property type="term" value="F:7-hydroxymethyl chlorophyll a reductase activity"/>
    <property type="evidence" value="ECO:0007669"/>
    <property type="project" value="TreeGrafter"/>
</dbReference>
<dbReference type="Pfam" id="PF02182">
    <property type="entry name" value="SAD_SRA"/>
    <property type="match status" value="1"/>
</dbReference>
<reference evidence="6" key="2">
    <citation type="submission" date="2021-12" db="EMBL/GenBank/DDBJ databases">
        <title>Resequencing data analysis of finger millet.</title>
        <authorList>
            <person name="Hatakeyama M."/>
            <person name="Aluri S."/>
            <person name="Balachadran M.T."/>
            <person name="Sivarajan S.R."/>
            <person name="Poveda L."/>
            <person name="Shimizu-Inatsugi R."/>
            <person name="Schlapbach R."/>
            <person name="Sreeman S.M."/>
            <person name="Shimizu K.K."/>
        </authorList>
    </citation>
    <scope>NUCLEOTIDE SEQUENCE</scope>
</reference>
<dbReference type="InterPro" id="IPR015947">
    <property type="entry name" value="PUA-like_sf"/>
</dbReference>
<evidence type="ECO:0000313" key="6">
    <source>
        <dbReference type="EMBL" id="GJN04305.1"/>
    </source>
</evidence>
<feature type="region of interest" description="Disordered" evidence="3">
    <location>
        <begin position="1"/>
        <end position="111"/>
    </location>
</feature>
<feature type="compositionally biased region" description="Pro residues" evidence="3">
    <location>
        <begin position="1"/>
        <end position="13"/>
    </location>
</feature>
<dbReference type="Gene3D" id="2.170.270.10">
    <property type="entry name" value="SET domain"/>
    <property type="match status" value="1"/>
</dbReference>
<feature type="region of interest" description="Disordered" evidence="3">
    <location>
        <begin position="543"/>
        <end position="567"/>
    </location>
</feature>
<dbReference type="SUPFAM" id="SSF82199">
    <property type="entry name" value="SET domain"/>
    <property type="match status" value="1"/>
</dbReference>
<dbReference type="SUPFAM" id="SSF88697">
    <property type="entry name" value="PUA domain-like"/>
    <property type="match status" value="1"/>
</dbReference>